<dbReference type="AlphaFoldDB" id="A0A9Q1ICR6"/>
<feature type="compositionally biased region" description="Basic and acidic residues" evidence="1">
    <location>
        <begin position="30"/>
        <end position="39"/>
    </location>
</feature>
<dbReference type="EMBL" id="JAINUF010000020">
    <property type="protein sequence ID" value="KAJ8335730.1"/>
    <property type="molecule type" value="Genomic_DNA"/>
</dbReference>
<evidence type="ECO:0000256" key="1">
    <source>
        <dbReference type="SAM" id="MobiDB-lite"/>
    </source>
</evidence>
<comment type="caution">
    <text evidence="2">The sequence shown here is derived from an EMBL/GenBank/DDBJ whole genome shotgun (WGS) entry which is preliminary data.</text>
</comment>
<evidence type="ECO:0000313" key="2">
    <source>
        <dbReference type="EMBL" id="KAJ8335730.1"/>
    </source>
</evidence>
<reference evidence="2" key="1">
    <citation type="journal article" date="2023" name="Science">
        <title>Genome structures resolve the early diversification of teleost fishes.</title>
        <authorList>
            <person name="Parey E."/>
            <person name="Louis A."/>
            <person name="Montfort J."/>
            <person name="Bouchez O."/>
            <person name="Roques C."/>
            <person name="Iampietro C."/>
            <person name="Lluch J."/>
            <person name="Castinel A."/>
            <person name="Donnadieu C."/>
            <person name="Desvignes T."/>
            <person name="Floi Bucao C."/>
            <person name="Jouanno E."/>
            <person name="Wen M."/>
            <person name="Mejri S."/>
            <person name="Dirks R."/>
            <person name="Jansen H."/>
            <person name="Henkel C."/>
            <person name="Chen W.J."/>
            <person name="Zahm M."/>
            <person name="Cabau C."/>
            <person name="Klopp C."/>
            <person name="Thompson A.W."/>
            <person name="Robinson-Rechavi M."/>
            <person name="Braasch I."/>
            <person name="Lecointre G."/>
            <person name="Bobe J."/>
            <person name="Postlethwait J.H."/>
            <person name="Berthelot C."/>
            <person name="Roest Crollius H."/>
            <person name="Guiguen Y."/>
        </authorList>
    </citation>
    <scope>NUCLEOTIDE SEQUENCE</scope>
    <source>
        <strain evidence="2">WJC10195</strain>
    </source>
</reference>
<name>A0A9Q1ICR6_SYNKA</name>
<feature type="region of interest" description="Disordered" evidence="1">
    <location>
        <begin position="30"/>
        <end position="56"/>
    </location>
</feature>
<proteinExistence type="predicted"/>
<keyword evidence="3" id="KW-1185">Reference proteome</keyword>
<accession>A0A9Q1ICR6</accession>
<protein>
    <submittedName>
        <fullName evidence="2">Uncharacterized protein</fullName>
    </submittedName>
</protein>
<organism evidence="2 3">
    <name type="scientific">Synaphobranchus kaupii</name>
    <name type="common">Kaup's arrowtooth eel</name>
    <dbReference type="NCBI Taxonomy" id="118154"/>
    <lineage>
        <taxon>Eukaryota</taxon>
        <taxon>Metazoa</taxon>
        <taxon>Chordata</taxon>
        <taxon>Craniata</taxon>
        <taxon>Vertebrata</taxon>
        <taxon>Euteleostomi</taxon>
        <taxon>Actinopterygii</taxon>
        <taxon>Neopterygii</taxon>
        <taxon>Teleostei</taxon>
        <taxon>Anguilliformes</taxon>
        <taxon>Synaphobranchidae</taxon>
        <taxon>Synaphobranchus</taxon>
    </lineage>
</organism>
<evidence type="ECO:0000313" key="3">
    <source>
        <dbReference type="Proteomes" id="UP001152622"/>
    </source>
</evidence>
<sequence>MNVDVDRSFASYPFTCQGHPGAANVRLATREGRRGESRRPSPPRPPPRSAHSASWPNFEDHYLTAIKTAAAASRPVAKLSPAATC</sequence>
<dbReference type="Proteomes" id="UP001152622">
    <property type="component" value="Chromosome 20"/>
</dbReference>
<gene>
    <name evidence="2" type="ORF">SKAU_G00390720</name>
</gene>